<evidence type="ECO:0000313" key="4">
    <source>
        <dbReference type="Proteomes" id="UP001501057"/>
    </source>
</evidence>
<feature type="region of interest" description="Disordered" evidence="1">
    <location>
        <begin position="71"/>
        <end position="113"/>
    </location>
</feature>
<dbReference type="RefSeq" id="WP_344196601.1">
    <property type="nucleotide sequence ID" value="NZ_BAAAME010000001.1"/>
</dbReference>
<keyword evidence="2" id="KW-0472">Membrane</keyword>
<dbReference type="EMBL" id="BAAAME010000001">
    <property type="protein sequence ID" value="GAA1724078.1"/>
    <property type="molecule type" value="Genomic_DNA"/>
</dbReference>
<accession>A0ABN2JEB0</accession>
<feature type="compositionally biased region" description="Low complexity" evidence="1">
    <location>
        <begin position="1"/>
        <end position="18"/>
    </location>
</feature>
<protein>
    <recommendedName>
        <fullName evidence="5">PepSY domain-containing protein</fullName>
    </recommendedName>
</protein>
<evidence type="ECO:0000313" key="3">
    <source>
        <dbReference type="EMBL" id="GAA1724078.1"/>
    </source>
</evidence>
<evidence type="ECO:0008006" key="5">
    <source>
        <dbReference type="Google" id="ProtNLM"/>
    </source>
</evidence>
<organism evidence="3 4">
    <name type="scientific">Aeromicrobium alkaliterrae</name>
    <dbReference type="NCBI Taxonomy" id="302168"/>
    <lineage>
        <taxon>Bacteria</taxon>
        <taxon>Bacillati</taxon>
        <taxon>Actinomycetota</taxon>
        <taxon>Actinomycetes</taxon>
        <taxon>Propionibacteriales</taxon>
        <taxon>Nocardioidaceae</taxon>
        <taxon>Aeromicrobium</taxon>
    </lineage>
</organism>
<feature type="transmembrane region" description="Helical" evidence="2">
    <location>
        <begin position="46"/>
        <end position="69"/>
    </location>
</feature>
<evidence type="ECO:0000256" key="2">
    <source>
        <dbReference type="SAM" id="Phobius"/>
    </source>
</evidence>
<keyword evidence="4" id="KW-1185">Reference proteome</keyword>
<comment type="caution">
    <text evidence="3">The sequence shown here is derived from an EMBL/GenBank/DDBJ whole genome shotgun (WGS) entry which is preliminary data.</text>
</comment>
<feature type="compositionally biased region" description="Low complexity" evidence="1">
    <location>
        <begin position="78"/>
        <end position="87"/>
    </location>
</feature>
<feature type="compositionally biased region" description="Acidic residues" evidence="1">
    <location>
        <begin position="165"/>
        <end position="174"/>
    </location>
</feature>
<feature type="compositionally biased region" description="Pro residues" evidence="1">
    <location>
        <begin position="29"/>
        <end position="39"/>
    </location>
</feature>
<reference evidence="3 4" key="1">
    <citation type="journal article" date="2019" name="Int. J. Syst. Evol. Microbiol.">
        <title>The Global Catalogue of Microorganisms (GCM) 10K type strain sequencing project: providing services to taxonomists for standard genome sequencing and annotation.</title>
        <authorList>
            <consortium name="The Broad Institute Genomics Platform"/>
            <consortium name="The Broad Institute Genome Sequencing Center for Infectious Disease"/>
            <person name="Wu L."/>
            <person name="Ma J."/>
        </authorList>
    </citation>
    <scope>NUCLEOTIDE SEQUENCE [LARGE SCALE GENOMIC DNA]</scope>
    <source>
        <strain evidence="3 4">JCM 13518</strain>
    </source>
</reference>
<sequence length="244" mass="24754">MSNDDTNPTTPEPTDSTPASQEPEQLTPAPAPAAPPAPAPRRRTGLVVAGVAAAVILSAGVGAAFALALSDDDDDDVTGFNTSSNGQTNGGGNGFDGPDGGGPTAANDETDLDGMLAAASQAVTVAQGDVVKIEERSPGTWKVEVQGGGREYEVVVDGSGARVVEEDDDDDGDDLPLTADSVSAIVEAANANTAGRVVQVESDDNRYKVEIRTSSGSTVGLDLDTSFQVVGSDRDDDDDDGFDD</sequence>
<feature type="compositionally biased region" description="Gly residues" evidence="1">
    <location>
        <begin position="88"/>
        <end position="103"/>
    </location>
</feature>
<dbReference type="Gene3D" id="3.30.505.20">
    <property type="match status" value="1"/>
</dbReference>
<feature type="region of interest" description="Disordered" evidence="1">
    <location>
        <begin position="158"/>
        <end position="177"/>
    </location>
</feature>
<evidence type="ECO:0000256" key="1">
    <source>
        <dbReference type="SAM" id="MobiDB-lite"/>
    </source>
</evidence>
<proteinExistence type="predicted"/>
<dbReference type="Proteomes" id="UP001501057">
    <property type="component" value="Unassembled WGS sequence"/>
</dbReference>
<name>A0ABN2JEB0_9ACTN</name>
<feature type="region of interest" description="Disordered" evidence="1">
    <location>
        <begin position="1"/>
        <end position="41"/>
    </location>
</feature>
<keyword evidence="2" id="KW-1133">Transmembrane helix</keyword>
<keyword evidence="2" id="KW-0812">Transmembrane</keyword>
<gene>
    <name evidence="3" type="ORF">GCM10009710_01120</name>
</gene>